<evidence type="ECO:0000256" key="4">
    <source>
        <dbReference type="ARBA" id="ARBA00022833"/>
    </source>
</evidence>
<evidence type="ECO:0000313" key="7">
    <source>
        <dbReference type="Proteomes" id="UP000066480"/>
    </source>
</evidence>
<dbReference type="EMBL" id="CP011112">
    <property type="protein sequence ID" value="AKU18531.1"/>
    <property type="molecule type" value="Genomic_DNA"/>
</dbReference>
<dbReference type="InterPro" id="IPR051013">
    <property type="entry name" value="MBL_superfamily_lactonases"/>
</dbReference>
<evidence type="ECO:0000313" key="6">
    <source>
        <dbReference type="EMBL" id="AKU18531.1"/>
    </source>
</evidence>
<dbReference type="PANTHER" id="PTHR42978:SF3">
    <property type="entry name" value="BLR3078 PROTEIN"/>
    <property type="match status" value="1"/>
</dbReference>
<dbReference type="PATRIC" id="fig|571913.6.peg.248"/>
<comment type="similarity">
    <text evidence="1">Belongs to the metallo-beta-lactamase superfamily.</text>
</comment>
<keyword evidence="2" id="KW-0479">Metal-binding</keyword>
<dbReference type="KEGG" id="lmoi:VV02_01210"/>
<evidence type="ECO:0000256" key="3">
    <source>
        <dbReference type="ARBA" id="ARBA00022801"/>
    </source>
</evidence>
<dbReference type="SUPFAM" id="SSF56281">
    <property type="entry name" value="Metallo-hydrolase/oxidoreductase"/>
    <property type="match status" value="1"/>
</dbReference>
<dbReference type="STRING" id="571913.VV02_01210"/>
<sequence length="301" mass="32648">MATYCAAAVGTARGLVRPRWPDHAYLESLHDAGLPNASATVTVRALRQASKTVPTPFVAEGVRRPRGLRIAMTAFVVEHPTATFVVDPSICVDVMDRAFNELPLMLRLGVRPPADLVDIGAALDDAGLVRSDLAFALPTHLHWDHVSGLLDLPGLPVRLHTPEREWAMTGPVAPVGGVRPALADRPIDEYVLDGPPVLTFPRSHDLMGDGSVVLVDLAGHTPGSVGVLLHTATEWVLIAGDAAWHLLQVEQIRQKMAYPGVLADEDRDETFRSLHRLHAIRDQVRVVPTHDHDAARALRPA</sequence>
<keyword evidence="7" id="KW-1185">Reference proteome</keyword>
<accession>A0A0K1JP93</accession>
<keyword evidence="3" id="KW-0378">Hydrolase</keyword>
<organism evidence="6 7">
    <name type="scientific">Luteipulveratus mongoliensis</name>
    <dbReference type="NCBI Taxonomy" id="571913"/>
    <lineage>
        <taxon>Bacteria</taxon>
        <taxon>Bacillati</taxon>
        <taxon>Actinomycetota</taxon>
        <taxon>Actinomycetes</taxon>
        <taxon>Micrococcales</taxon>
        <taxon>Dermacoccaceae</taxon>
        <taxon>Luteipulveratus</taxon>
    </lineage>
</organism>
<proteinExistence type="inferred from homology"/>
<dbReference type="SMART" id="SM00849">
    <property type="entry name" value="Lactamase_B"/>
    <property type="match status" value="1"/>
</dbReference>
<dbReference type="InterPro" id="IPR036866">
    <property type="entry name" value="RibonucZ/Hydroxyglut_hydro"/>
</dbReference>
<dbReference type="GO" id="GO:0016787">
    <property type="term" value="F:hydrolase activity"/>
    <property type="evidence" value="ECO:0007669"/>
    <property type="project" value="UniProtKB-KW"/>
</dbReference>
<name>A0A0K1JP93_9MICO</name>
<dbReference type="AlphaFoldDB" id="A0A0K1JP93"/>
<feature type="domain" description="Metallo-beta-lactamase" evidence="5">
    <location>
        <begin position="71"/>
        <end position="290"/>
    </location>
</feature>
<dbReference type="Gene3D" id="3.60.15.10">
    <property type="entry name" value="Ribonuclease Z/Hydroxyacylglutathione hydrolase-like"/>
    <property type="match status" value="1"/>
</dbReference>
<reference evidence="6 7" key="1">
    <citation type="submission" date="2015-03" db="EMBL/GenBank/DDBJ databases">
        <title>Luteipulveratus halotolerans sp. nov., a novel actinobacterium (Dermacoccaceae) from Sarawak, Malaysia.</title>
        <authorList>
            <person name="Juboi H."/>
            <person name="Basik A."/>
            <person name="Shamsul S.S."/>
            <person name="Arnold P."/>
            <person name="Schmitt E.K."/>
            <person name="Sanglier J.-J."/>
            <person name="Yeo T."/>
        </authorList>
    </citation>
    <scope>NUCLEOTIDE SEQUENCE [LARGE SCALE GENOMIC DNA]</scope>
    <source>
        <strain evidence="6 7">MN07-A0370</strain>
    </source>
</reference>
<dbReference type="Proteomes" id="UP000066480">
    <property type="component" value="Chromosome"/>
</dbReference>
<dbReference type="PANTHER" id="PTHR42978">
    <property type="entry name" value="QUORUM-QUENCHING LACTONASE YTNP-RELATED-RELATED"/>
    <property type="match status" value="1"/>
</dbReference>
<evidence type="ECO:0000256" key="1">
    <source>
        <dbReference type="ARBA" id="ARBA00007749"/>
    </source>
</evidence>
<evidence type="ECO:0000259" key="5">
    <source>
        <dbReference type="SMART" id="SM00849"/>
    </source>
</evidence>
<dbReference type="InterPro" id="IPR001279">
    <property type="entry name" value="Metallo-B-lactamas"/>
</dbReference>
<gene>
    <name evidence="6" type="ORF">VV02_01210</name>
</gene>
<protein>
    <submittedName>
        <fullName evidence="6">Beta-lactamase</fullName>
    </submittedName>
</protein>
<evidence type="ECO:0000256" key="2">
    <source>
        <dbReference type="ARBA" id="ARBA00022723"/>
    </source>
</evidence>
<dbReference type="GO" id="GO:0046872">
    <property type="term" value="F:metal ion binding"/>
    <property type="evidence" value="ECO:0007669"/>
    <property type="project" value="UniProtKB-KW"/>
</dbReference>
<dbReference type="Pfam" id="PF00753">
    <property type="entry name" value="Lactamase_B"/>
    <property type="match status" value="1"/>
</dbReference>
<keyword evidence="4" id="KW-0862">Zinc</keyword>